<reference evidence="2" key="1">
    <citation type="submission" date="2021-01" db="EMBL/GenBank/DDBJ databases">
        <authorList>
            <person name="Corre E."/>
            <person name="Pelletier E."/>
            <person name="Niang G."/>
            <person name="Scheremetjew M."/>
            <person name="Finn R."/>
            <person name="Kale V."/>
            <person name="Holt S."/>
            <person name="Cochrane G."/>
            <person name="Meng A."/>
            <person name="Brown T."/>
            <person name="Cohen L."/>
        </authorList>
    </citation>
    <scope>NUCLEOTIDE SEQUENCE</scope>
    <source>
        <strain evidence="2">CCMP3105</strain>
    </source>
</reference>
<keyword evidence="1" id="KW-0472">Membrane</keyword>
<feature type="transmembrane region" description="Helical" evidence="1">
    <location>
        <begin position="148"/>
        <end position="167"/>
    </location>
</feature>
<name>A0A7S4RXS6_9DINO</name>
<feature type="transmembrane region" description="Helical" evidence="1">
    <location>
        <begin position="90"/>
        <end position="111"/>
    </location>
</feature>
<gene>
    <name evidence="2" type="ORF">AMON00008_LOCUS41990</name>
</gene>
<sequence>MAWLQQQQQQQPLQEDGFSSVLHETRLVRAESMDIKNDPRFFTGNVLDKRLAAFGCLSVVSGLMVQNAMKAAFIMKKDMNVRTLDGACQLAGFLMICMVLYGNVLAAYVGVVQPYHIYRLMTAGPTGFETACAYYLNKEIIDLRHFSIKMALLSMPLYIIASGFRFVVKFERDWMKPDKLSDTPPLWARLEGLLACGIFVLVGFGLFTIHWRHGEIFRNLYDTIGNNPEVQGIMTRLDAMMSSGSRATSQLDV</sequence>
<keyword evidence="1" id="KW-0812">Transmembrane</keyword>
<dbReference type="EMBL" id="HBNR01059661">
    <property type="protein sequence ID" value="CAE4628169.1"/>
    <property type="molecule type" value="Transcribed_RNA"/>
</dbReference>
<organism evidence="2">
    <name type="scientific">Alexandrium monilatum</name>
    <dbReference type="NCBI Taxonomy" id="311494"/>
    <lineage>
        <taxon>Eukaryota</taxon>
        <taxon>Sar</taxon>
        <taxon>Alveolata</taxon>
        <taxon>Dinophyceae</taxon>
        <taxon>Gonyaulacales</taxon>
        <taxon>Pyrocystaceae</taxon>
        <taxon>Alexandrium</taxon>
    </lineage>
</organism>
<protein>
    <submittedName>
        <fullName evidence="2">Uncharacterized protein</fullName>
    </submittedName>
</protein>
<evidence type="ECO:0000256" key="1">
    <source>
        <dbReference type="SAM" id="Phobius"/>
    </source>
</evidence>
<proteinExistence type="predicted"/>
<accession>A0A7S4RXS6</accession>
<keyword evidence="1" id="KW-1133">Transmembrane helix</keyword>
<evidence type="ECO:0000313" key="2">
    <source>
        <dbReference type="EMBL" id="CAE4628169.1"/>
    </source>
</evidence>
<dbReference type="AlphaFoldDB" id="A0A7S4RXS6"/>
<feature type="transmembrane region" description="Helical" evidence="1">
    <location>
        <begin position="187"/>
        <end position="209"/>
    </location>
</feature>
<feature type="transmembrane region" description="Helical" evidence="1">
    <location>
        <begin position="51"/>
        <end position="69"/>
    </location>
</feature>